<feature type="chain" id="PRO_5005328684" evidence="2">
    <location>
        <begin position="23"/>
        <end position="225"/>
    </location>
</feature>
<name>A0A0K0EQ52_STRER</name>
<dbReference type="AlphaFoldDB" id="A0A0K0EQ52"/>
<feature type="signal peptide" evidence="2">
    <location>
        <begin position="1"/>
        <end position="22"/>
    </location>
</feature>
<proteinExistence type="predicted"/>
<evidence type="ECO:0000313" key="3">
    <source>
        <dbReference type="WBParaSite" id="SSTP_0001158100.1"/>
    </source>
</evidence>
<reference evidence="3" key="1">
    <citation type="submission" date="2015-08" db="UniProtKB">
        <authorList>
            <consortium name="WormBaseParasite"/>
        </authorList>
    </citation>
    <scope>IDENTIFICATION</scope>
</reference>
<sequence>MKQLKNIFLIKIFLLLINFTLSINVEYPNVLLTLENNPEFLVKAKNSTVQEVKNVLRNISITYEQQVESVKKILNSDKDVKGLYEKIEKLFNKTIDQKLKLIRENFEPLYKNVSANITDPDVKLVAETLASVIRNTSLPLSELELKIKTIFENIEPKVSDQLKVLIPKELNLQINFKSKPWTSKLMDKLRSFGNKIKNFFSGNKNKDDNPTAVNVSNHNSTTKQM</sequence>
<feature type="compositionally biased region" description="Polar residues" evidence="1">
    <location>
        <begin position="211"/>
        <end position="225"/>
    </location>
</feature>
<evidence type="ECO:0000256" key="1">
    <source>
        <dbReference type="SAM" id="MobiDB-lite"/>
    </source>
</evidence>
<feature type="region of interest" description="Disordered" evidence="1">
    <location>
        <begin position="203"/>
        <end position="225"/>
    </location>
</feature>
<protein>
    <submittedName>
        <fullName evidence="3">DUF148 domain-containing protein</fullName>
    </submittedName>
</protein>
<evidence type="ECO:0000256" key="2">
    <source>
        <dbReference type="SAM" id="SignalP"/>
    </source>
</evidence>
<accession>A0A0K0EQ52</accession>
<dbReference type="WBParaSite" id="SSTP_0001158100.1">
    <property type="protein sequence ID" value="SSTP_0001158100.1"/>
    <property type="gene ID" value="SSTP_0001158100"/>
</dbReference>
<keyword evidence="2" id="KW-0732">Signal</keyword>
<organism evidence="3">
    <name type="scientific">Strongyloides stercoralis</name>
    <name type="common">Threadworm</name>
    <dbReference type="NCBI Taxonomy" id="6248"/>
    <lineage>
        <taxon>Eukaryota</taxon>
        <taxon>Metazoa</taxon>
        <taxon>Ecdysozoa</taxon>
        <taxon>Nematoda</taxon>
        <taxon>Chromadorea</taxon>
        <taxon>Rhabditida</taxon>
        <taxon>Tylenchina</taxon>
        <taxon>Panagrolaimomorpha</taxon>
        <taxon>Strongyloidoidea</taxon>
        <taxon>Strongyloididae</taxon>
        <taxon>Strongyloides</taxon>
    </lineage>
</organism>